<keyword evidence="1" id="KW-0812">Transmembrane</keyword>
<sequence>MRSFIYFHLQESRCRRLCGCISFDHPPYPTLCLTSFKLLRYAGHSLVHIGIITLFYLSLLTYSQLTIMTHSANRDTDVDTVSRDRRHTIAITSSHLAAKEIYTNKISIQV</sequence>
<evidence type="ECO:0000256" key="1">
    <source>
        <dbReference type="SAM" id="Phobius"/>
    </source>
</evidence>
<feature type="transmembrane region" description="Helical" evidence="1">
    <location>
        <begin position="41"/>
        <end position="62"/>
    </location>
</feature>
<reference evidence="2" key="2">
    <citation type="submission" date="2020-05" db="UniProtKB">
        <authorList>
            <consortium name="EnsemblMetazoa"/>
        </authorList>
    </citation>
    <scope>IDENTIFICATION</scope>
    <source>
        <strain evidence="2">IAEA</strain>
    </source>
</reference>
<reference evidence="3" key="1">
    <citation type="submission" date="2014-03" db="EMBL/GenBank/DDBJ databases">
        <authorList>
            <person name="Aksoy S."/>
            <person name="Warren W."/>
            <person name="Wilson R.K."/>
        </authorList>
    </citation>
    <scope>NUCLEOTIDE SEQUENCE [LARGE SCALE GENOMIC DNA]</scope>
    <source>
        <strain evidence="3">IAEA</strain>
    </source>
</reference>
<keyword evidence="3" id="KW-1185">Reference proteome</keyword>
<name>A0A1A9ZGN9_GLOPL</name>
<keyword evidence="1" id="KW-0472">Membrane</keyword>
<dbReference type="VEuPathDB" id="VectorBase:GPAI014072"/>
<dbReference type="Proteomes" id="UP000092445">
    <property type="component" value="Unassembled WGS sequence"/>
</dbReference>
<accession>A0A1A9ZGN9</accession>
<dbReference type="AlphaFoldDB" id="A0A1A9ZGN9"/>
<dbReference type="EnsemblMetazoa" id="GPAI014072-RA">
    <property type="protein sequence ID" value="GPAI014072-PA"/>
    <property type="gene ID" value="GPAI014072"/>
</dbReference>
<keyword evidence="1" id="KW-1133">Transmembrane helix</keyword>
<proteinExistence type="predicted"/>
<protein>
    <submittedName>
        <fullName evidence="2">Uncharacterized protein</fullName>
    </submittedName>
</protein>
<evidence type="ECO:0000313" key="2">
    <source>
        <dbReference type="EnsemblMetazoa" id="GPAI014072-PA"/>
    </source>
</evidence>
<evidence type="ECO:0000313" key="3">
    <source>
        <dbReference type="Proteomes" id="UP000092445"/>
    </source>
</evidence>
<organism evidence="2 3">
    <name type="scientific">Glossina pallidipes</name>
    <name type="common">Tsetse fly</name>
    <dbReference type="NCBI Taxonomy" id="7398"/>
    <lineage>
        <taxon>Eukaryota</taxon>
        <taxon>Metazoa</taxon>
        <taxon>Ecdysozoa</taxon>
        <taxon>Arthropoda</taxon>
        <taxon>Hexapoda</taxon>
        <taxon>Insecta</taxon>
        <taxon>Pterygota</taxon>
        <taxon>Neoptera</taxon>
        <taxon>Endopterygota</taxon>
        <taxon>Diptera</taxon>
        <taxon>Brachycera</taxon>
        <taxon>Muscomorpha</taxon>
        <taxon>Hippoboscoidea</taxon>
        <taxon>Glossinidae</taxon>
        <taxon>Glossina</taxon>
    </lineage>
</organism>